<organism evidence="4 5">
    <name type="scientific">Ureibacillus yapensis</name>
    <dbReference type="NCBI Taxonomy" id="2304605"/>
    <lineage>
        <taxon>Bacteria</taxon>
        <taxon>Bacillati</taxon>
        <taxon>Bacillota</taxon>
        <taxon>Bacilli</taxon>
        <taxon>Bacillales</taxon>
        <taxon>Caryophanaceae</taxon>
        <taxon>Ureibacillus</taxon>
    </lineage>
</organism>
<feature type="transmembrane region" description="Helical" evidence="2">
    <location>
        <begin position="140"/>
        <end position="158"/>
    </location>
</feature>
<dbReference type="SUPFAM" id="SSF54001">
    <property type="entry name" value="Cysteine proteinases"/>
    <property type="match status" value="1"/>
</dbReference>
<feature type="domain" description="Transglutaminase-like" evidence="3">
    <location>
        <begin position="473"/>
        <end position="547"/>
    </location>
</feature>
<evidence type="ECO:0000256" key="1">
    <source>
        <dbReference type="SAM" id="MobiDB-lite"/>
    </source>
</evidence>
<keyword evidence="2" id="KW-1133">Transmembrane helix</keyword>
<feature type="transmembrane region" description="Helical" evidence="2">
    <location>
        <begin position="610"/>
        <end position="627"/>
    </location>
</feature>
<feature type="transmembrane region" description="Helical" evidence="2">
    <location>
        <begin position="12"/>
        <end position="30"/>
    </location>
</feature>
<feature type="transmembrane region" description="Helical" evidence="2">
    <location>
        <begin position="36"/>
        <end position="56"/>
    </location>
</feature>
<name>A0A396S9U3_9BACL</name>
<dbReference type="InterPro" id="IPR038765">
    <property type="entry name" value="Papain-like_cys_pep_sf"/>
</dbReference>
<comment type="caution">
    <text evidence="4">The sequence shown here is derived from an EMBL/GenBank/DDBJ whole genome shotgun (WGS) entry which is preliminary data.</text>
</comment>
<dbReference type="Gene3D" id="3.10.620.30">
    <property type="match status" value="1"/>
</dbReference>
<reference evidence="4 5" key="1">
    <citation type="submission" date="2018-08" db="EMBL/GenBank/DDBJ databases">
        <title>Lysinibacillus sp. YLB-03 draft genome sequence.</title>
        <authorList>
            <person name="Yu L."/>
        </authorList>
    </citation>
    <scope>NUCLEOTIDE SEQUENCE [LARGE SCALE GENOMIC DNA]</scope>
    <source>
        <strain evidence="4 5">YLB-03</strain>
    </source>
</reference>
<feature type="transmembrane region" description="Helical" evidence="2">
    <location>
        <begin position="198"/>
        <end position="219"/>
    </location>
</feature>
<dbReference type="Pfam" id="PF01841">
    <property type="entry name" value="Transglut_core"/>
    <property type="match status" value="1"/>
</dbReference>
<keyword evidence="2" id="KW-0472">Membrane</keyword>
<keyword evidence="2" id="KW-0812">Transmembrane</keyword>
<proteinExistence type="predicted"/>
<evidence type="ECO:0000259" key="3">
    <source>
        <dbReference type="SMART" id="SM00460"/>
    </source>
</evidence>
<evidence type="ECO:0000313" key="4">
    <source>
        <dbReference type="EMBL" id="RHW32427.1"/>
    </source>
</evidence>
<keyword evidence="5" id="KW-1185">Reference proteome</keyword>
<dbReference type="OrthoDB" id="9804872at2"/>
<dbReference type="EMBL" id="QWEI01000013">
    <property type="protein sequence ID" value="RHW32427.1"/>
    <property type="molecule type" value="Genomic_DNA"/>
</dbReference>
<dbReference type="InterPro" id="IPR021878">
    <property type="entry name" value="TgpA_N"/>
</dbReference>
<dbReference type="SMART" id="SM00460">
    <property type="entry name" value="TGc"/>
    <property type="match status" value="1"/>
</dbReference>
<evidence type="ECO:0000256" key="2">
    <source>
        <dbReference type="SAM" id="Phobius"/>
    </source>
</evidence>
<feature type="transmembrane region" description="Helical" evidence="2">
    <location>
        <begin position="112"/>
        <end position="133"/>
    </location>
</feature>
<dbReference type="InterPro" id="IPR002931">
    <property type="entry name" value="Transglutaminase-like"/>
</dbReference>
<protein>
    <submittedName>
        <fullName evidence="4">Transglutaminase</fullName>
    </submittedName>
</protein>
<dbReference type="Proteomes" id="UP000265692">
    <property type="component" value="Unassembled WGS sequence"/>
</dbReference>
<dbReference type="PANTHER" id="PTHR42736:SF1">
    <property type="entry name" value="PROTEIN-GLUTAMINE GAMMA-GLUTAMYLTRANSFERASE"/>
    <property type="match status" value="1"/>
</dbReference>
<feature type="transmembrane region" description="Helical" evidence="2">
    <location>
        <begin position="68"/>
        <end position="92"/>
    </location>
</feature>
<dbReference type="RefSeq" id="WP_118877604.1">
    <property type="nucleotide sequence ID" value="NZ_QWEI01000013.1"/>
</dbReference>
<feature type="region of interest" description="Disordered" evidence="1">
    <location>
        <begin position="562"/>
        <end position="593"/>
    </location>
</feature>
<gene>
    <name evidence="4" type="ORF">D1B33_16970</name>
</gene>
<feature type="compositionally biased region" description="Acidic residues" evidence="1">
    <location>
        <begin position="563"/>
        <end position="572"/>
    </location>
</feature>
<dbReference type="AlphaFoldDB" id="A0A396S9U3"/>
<feature type="compositionally biased region" description="Basic and acidic residues" evidence="1">
    <location>
        <begin position="573"/>
        <end position="588"/>
    </location>
</feature>
<feature type="transmembrane region" description="Helical" evidence="2">
    <location>
        <begin position="164"/>
        <end position="186"/>
    </location>
</feature>
<dbReference type="InterPro" id="IPR052901">
    <property type="entry name" value="Bact_TGase-like"/>
</dbReference>
<accession>A0A396S9U3</accession>
<sequence length="729" mass="84202">MNKNSFKKTELALYYLVVFFILREWLIPIMELTGTGYMEYILLFIAVSLVISLFRIHFILSWLIKGLFIAWFIAFVYGQVWAFSAEGIQFLANDLIRNLYSLMHGDWIGITDPFRTLLFFILIWMLIYLTHYWITVRMNIFYFLALTVFFVAALDTFTDYDGSFAIVRIMLLGLVMIASLFLKRLVHHSNVQIKWPTYIKMILPSIGLIVIVMVIAFFLPKAAPQWPDPMPYIKSATGQGQAEVDEGGIAKVGYGENDTRLGGSFVADDTVVFLAEVQSKQYWRIETKDIYTSKGWENSGNYGDMVIQPEENIVHSLPVGPKENSKTAAIQMLYEHDFVVQPYGLQSYHLDEEYSNLQFLMNGSTEKIKPYLDGNEVFLMDYQVEYSKPEYSYSTLKNPTEQIDPAIKERYLQLPDTLPARVRELAADIVEDKQTPYDQARAIELYFRQNGFRYDTDNIAVPAENQDYVDQFLFETKVGYCDNFSTSMVVLLRSIGIPARWVKGFAGGDMIDNNGATSTYQVTNNDAHSWVEAYIPNVGWVNFEPTIGFNNSRAIDYDLPTDTPEEDELTIDEDTKPDEVVEENEKRPQSTGQNSNIFGNVFARFTKNKVVWLIVALLIASVGGILYKTRRRWLPNVYGMLYKRKSFMETPFETSYLRLLKLLEVKGFKRKKGQTLESYALEIDRYFETVHMTKLTKCYERVIYAKNAENIDMALMKESWEYLINQVIG</sequence>
<evidence type="ECO:0000313" key="5">
    <source>
        <dbReference type="Proteomes" id="UP000265692"/>
    </source>
</evidence>
<dbReference type="Pfam" id="PF11992">
    <property type="entry name" value="TgpA_N"/>
    <property type="match status" value="1"/>
</dbReference>
<dbReference type="PANTHER" id="PTHR42736">
    <property type="entry name" value="PROTEIN-GLUTAMINE GAMMA-GLUTAMYLTRANSFERASE"/>
    <property type="match status" value="1"/>
</dbReference>